<comment type="caution">
    <text evidence="1">The sequence shown here is derived from an EMBL/GenBank/DDBJ whole genome shotgun (WGS) entry which is preliminary data.</text>
</comment>
<accession>A0A7W2JZZ3</accession>
<reference evidence="1 2" key="1">
    <citation type="submission" date="2020-07" db="EMBL/GenBank/DDBJ databases">
        <title>Diversity of carbapenemase encoding genes among Pseudomonas putida group clinical isolates in a tertiary Brazilian hospital.</title>
        <authorList>
            <person name="Alberto-Lei F."/>
            <person name="Nodari C.S."/>
            <person name="Streling A.P."/>
            <person name="Paulino J.T."/>
            <person name="Bessa-Neto F.O."/>
            <person name="Cayo R."/>
            <person name="Gales A.C."/>
        </authorList>
    </citation>
    <scope>NUCLEOTIDE SEQUENCE [LARGE SCALE GENOMIC DNA]</scope>
    <source>
        <strain evidence="1 2">14802</strain>
    </source>
</reference>
<protein>
    <submittedName>
        <fullName evidence="1">Type 4b pilus protein PilO2</fullName>
    </submittedName>
</protein>
<name>A0A7W2JZZ3_9PSED</name>
<evidence type="ECO:0000313" key="1">
    <source>
        <dbReference type="EMBL" id="MBA6068113.1"/>
    </source>
</evidence>
<evidence type="ECO:0000313" key="2">
    <source>
        <dbReference type="Proteomes" id="UP000541770"/>
    </source>
</evidence>
<dbReference type="AlphaFoldDB" id="A0A7W2JZZ3"/>
<organism evidence="1 2">
    <name type="scientific">Pseudomonas mosselii</name>
    <dbReference type="NCBI Taxonomy" id="78327"/>
    <lineage>
        <taxon>Bacteria</taxon>
        <taxon>Pseudomonadati</taxon>
        <taxon>Pseudomonadota</taxon>
        <taxon>Gammaproteobacteria</taxon>
        <taxon>Pseudomonadales</taxon>
        <taxon>Pseudomonadaceae</taxon>
        <taxon>Pseudomonas</taxon>
    </lineage>
</organism>
<dbReference type="InterPro" id="IPR009663">
    <property type="entry name" value="PAP_PilO"/>
</dbReference>
<sequence length="416" mass="45156">MWEPLKRPRAYMSEAREIGKRESMDIVAIRLGLNMIQAGFVKKGNGVTKGMYSLASALSGQIPEESWIGAFELPNNLYAFVAVHKGLIVPGCDIIADRQTVLDLLIEKDSQRKIMEFGKAFHPADFNYRGSPRAIEELLQPKAMRKEYALKPLKFGLTTREMVQIGAGVLVLAVAGIGYLQWDAYQIEQAKQEAARKEQKRLAALAELNARAGAEQSPQALEHPWAKQPGVEDFLNGCQGAIDALPLAIGGWVFKSATCSASSVEAVYAREGNRTFNDFVAAASGRFPAEPVLLGEGNEAVLGDAISIGVGGDDELAVLSAMQADFLSHLQSVGINVALNEIPVMPPVPAALPGGEPAPPPPLPDWKQFGFRLSSLNSPTDLFFNYHLPGLRLTQVEAVLQQAQLIWTIQGDLYAH</sequence>
<gene>
    <name evidence="1" type="primary">pilO2</name>
    <name evidence="1" type="ORF">H4C75_25590</name>
</gene>
<proteinExistence type="predicted"/>
<dbReference type="Pfam" id="PF06864">
    <property type="entry name" value="PAP_PilO"/>
    <property type="match status" value="1"/>
</dbReference>
<dbReference type="Proteomes" id="UP000541770">
    <property type="component" value="Unassembled WGS sequence"/>
</dbReference>
<dbReference type="EMBL" id="JACGDE010000025">
    <property type="protein sequence ID" value="MBA6068113.1"/>
    <property type="molecule type" value="Genomic_DNA"/>
</dbReference>